<proteinExistence type="inferred from homology"/>
<dbReference type="GO" id="GO:0009279">
    <property type="term" value="C:cell outer membrane"/>
    <property type="evidence" value="ECO:0007669"/>
    <property type="project" value="UniProtKB-SubCell"/>
</dbReference>
<keyword evidence="12" id="KW-0732">Signal</keyword>
<dbReference type="FunFam" id="2.40.170.20:FF:000023">
    <property type="entry name" value="TonB-dependent siderophore receptor"/>
    <property type="match status" value="1"/>
</dbReference>
<comment type="subcellular location">
    <subcellularLocation>
        <location evidence="1 10">Cell outer membrane</location>
        <topology evidence="1 10">Multi-pass membrane protein</topology>
    </subcellularLocation>
</comment>
<dbReference type="Gene3D" id="2.40.170.20">
    <property type="entry name" value="TonB-dependent receptor, beta-barrel domain"/>
    <property type="match status" value="1"/>
</dbReference>
<dbReference type="CDD" id="cd01347">
    <property type="entry name" value="ligand_gated_channel"/>
    <property type="match status" value="1"/>
</dbReference>
<dbReference type="Proteomes" id="UP000829504">
    <property type="component" value="Chromosome"/>
</dbReference>
<keyword evidence="9 10" id="KW-0998">Cell outer membrane</keyword>
<dbReference type="PATRIC" id="fig|1056807.3.peg.1088"/>
<evidence type="ECO:0000256" key="2">
    <source>
        <dbReference type="ARBA" id="ARBA00009810"/>
    </source>
</evidence>
<evidence type="ECO:0000259" key="13">
    <source>
        <dbReference type="Pfam" id="PF00593"/>
    </source>
</evidence>
<evidence type="ECO:0000256" key="4">
    <source>
        <dbReference type="ARBA" id="ARBA00022452"/>
    </source>
</evidence>
<dbReference type="GO" id="GO:0015891">
    <property type="term" value="P:siderophore transport"/>
    <property type="evidence" value="ECO:0007669"/>
    <property type="project" value="InterPro"/>
</dbReference>
<feature type="domain" description="TonB-dependent receptor-like beta-barrel" evidence="13">
    <location>
        <begin position="245"/>
        <end position="697"/>
    </location>
</feature>
<evidence type="ECO:0000256" key="8">
    <source>
        <dbReference type="ARBA" id="ARBA00023170"/>
    </source>
</evidence>
<dbReference type="EMBL" id="CP094242">
    <property type="protein sequence ID" value="UNV87314.1"/>
    <property type="molecule type" value="Genomic_DNA"/>
</dbReference>
<evidence type="ECO:0000313" key="16">
    <source>
        <dbReference type="EMBL" id="UNV87314.1"/>
    </source>
</evidence>
<dbReference type="InterPro" id="IPR010105">
    <property type="entry name" value="TonB_sidphr_rcpt"/>
</dbReference>
<accession>A0A0C1EIK2</accession>
<dbReference type="PROSITE" id="PS52016">
    <property type="entry name" value="TONB_DEPENDENT_REC_3"/>
    <property type="match status" value="1"/>
</dbReference>
<dbReference type="AlphaFoldDB" id="A0A0C1EIK2"/>
<evidence type="ECO:0000256" key="5">
    <source>
        <dbReference type="ARBA" id="ARBA00022692"/>
    </source>
</evidence>
<evidence type="ECO:0000256" key="7">
    <source>
        <dbReference type="ARBA" id="ARBA00023136"/>
    </source>
</evidence>
<protein>
    <submittedName>
        <fullName evidence="15">TonB-dependent siderophore receptor</fullName>
    </submittedName>
</protein>
<evidence type="ECO:0000256" key="1">
    <source>
        <dbReference type="ARBA" id="ARBA00004571"/>
    </source>
</evidence>
<dbReference type="PANTHER" id="PTHR32552">
    <property type="entry name" value="FERRICHROME IRON RECEPTOR-RELATED"/>
    <property type="match status" value="1"/>
</dbReference>
<reference evidence="15 17" key="1">
    <citation type="submission" date="2014-12" db="EMBL/GenBank/DDBJ databases">
        <title>Genome sequence of Morococcus cerebrosus.</title>
        <authorList>
            <person name="Shin S.-K."/>
            <person name="Yi H."/>
        </authorList>
    </citation>
    <scope>NUCLEOTIDE SEQUENCE [LARGE SCALE GENOMIC DNA]</scope>
    <source>
        <strain evidence="15 17">CIP 81.93</strain>
    </source>
</reference>
<dbReference type="InterPro" id="IPR037066">
    <property type="entry name" value="Plug_dom_sf"/>
</dbReference>
<feature type="chain" id="PRO_5002131627" evidence="12">
    <location>
        <begin position="21"/>
        <end position="726"/>
    </location>
</feature>
<evidence type="ECO:0000256" key="6">
    <source>
        <dbReference type="ARBA" id="ARBA00023077"/>
    </source>
</evidence>
<feature type="domain" description="TonB-dependent receptor plug" evidence="14">
    <location>
        <begin position="68"/>
        <end position="168"/>
    </location>
</feature>
<keyword evidence="5 10" id="KW-0812">Transmembrane</keyword>
<evidence type="ECO:0000256" key="12">
    <source>
        <dbReference type="SAM" id="SignalP"/>
    </source>
</evidence>
<dbReference type="InterPro" id="IPR039426">
    <property type="entry name" value="TonB-dep_rcpt-like"/>
</dbReference>
<comment type="similarity">
    <text evidence="2 10 11">Belongs to the TonB-dependent receptor family.</text>
</comment>
<keyword evidence="4 10" id="KW-1134">Transmembrane beta strand</keyword>
<dbReference type="Gene3D" id="2.170.130.10">
    <property type="entry name" value="TonB-dependent receptor, plug domain"/>
    <property type="match status" value="1"/>
</dbReference>
<keyword evidence="8 15" id="KW-0675">Receptor</keyword>
<dbReference type="NCBIfam" id="TIGR01783">
    <property type="entry name" value="TonB-siderophor"/>
    <property type="match status" value="1"/>
</dbReference>
<dbReference type="GO" id="GO:0038023">
    <property type="term" value="F:signaling receptor activity"/>
    <property type="evidence" value="ECO:0007669"/>
    <property type="project" value="InterPro"/>
</dbReference>
<sequence>MTRFKYSLLFAALLPVYAQADVSVSDDPKPQESTELPTITVTADRTASSNDGYTVSGTHTPLGLPMTLREIPQSVSVITSQQMRDQNIKTLDRALLQATGTSRQIYGSDRAGYNYLFARGSRIANYQINGIPVADALADTGNANTAAYERVEVVRGAAGLLDGTGEPSATVNLVRKRPTRNPLFEVRAEAGNRKHFGLGADVSGSLNAEGTLRGRLVSTFGRGDSWRQRERSHDAELYGILEYDIAPQTRVHAGMDYQQAKETADAPLSYAVYDSQGYATAFGPKDNPATNWANSRHRALNLFAGIEHRFNQDWKLKAEYDYTRSRFRQPYGVAGVLSIDHNTAATDLIPGYWHADPRTHSASVSLTGKYRLFGREHDLIAGINGYKYASNKYGERSIIPNAIPNAYEFSRMGVYPQPSSFAQTIPQYGTRRQIGGYLATRFRAADNLSLILGGRYTRYRTGGSYDSHTGGTPTIRANRFTPYTGIVFDLTDNLSLYGSYSSLFVPQSQKDEHGSYLKPVTGNNLEAGIKGEWLEGRLNASAAVYRARKNNLATAAGRDPSGNTYYRAANQAKTHGWEIEVGGRITPEWQIQAGYSQSKTRDQDGSRLNPDSVPERSFKLFTAYHFAPEAPSGWTIGAGVRWQSETHTDPATLRIPNPAAKARAAANSRQKAYAVADIMARYRFNPRAELSLNVDNLFNKHYRTQPDRHSYGALRTVNAAFTYRFK</sequence>
<dbReference type="Pfam" id="PF00593">
    <property type="entry name" value="TonB_dep_Rec_b-barrel"/>
    <property type="match status" value="1"/>
</dbReference>
<dbReference type="InterPro" id="IPR000531">
    <property type="entry name" value="Beta-barrel_TonB"/>
</dbReference>
<keyword evidence="6 11" id="KW-0798">TonB box</keyword>
<gene>
    <name evidence="15" type="ORF">MCC93_11250</name>
    <name evidence="16" type="ORF">MON37_11865</name>
</gene>
<evidence type="ECO:0000313" key="15">
    <source>
        <dbReference type="EMBL" id="KIC08613.1"/>
    </source>
</evidence>
<dbReference type="EMBL" id="JUFZ01000043">
    <property type="protein sequence ID" value="KIC08613.1"/>
    <property type="molecule type" value="Genomic_DNA"/>
</dbReference>
<evidence type="ECO:0000313" key="18">
    <source>
        <dbReference type="Proteomes" id="UP000829504"/>
    </source>
</evidence>
<keyword evidence="3 10" id="KW-0813">Transport</keyword>
<evidence type="ECO:0000256" key="11">
    <source>
        <dbReference type="RuleBase" id="RU003357"/>
    </source>
</evidence>
<dbReference type="InterPro" id="IPR036942">
    <property type="entry name" value="Beta-barrel_TonB_sf"/>
</dbReference>
<dbReference type="InterPro" id="IPR012910">
    <property type="entry name" value="Plug_dom"/>
</dbReference>
<dbReference type="RefSeq" id="WP_039407018.1">
    <property type="nucleotide sequence ID" value="NZ_CP094242.1"/>
</dbReference>
<dbReference type="Proteomes" id="UP000031390">
    <property type="component" value="Unassembled WGS sequence"/>
</dbReference>
<reference evidence="16 18" key="2">
    <citation type="submission" date="2022-03" db="EMBL/GenBank/DDBJ databases">
        <title>Genome sequencing of Morococcus cerebrosus.</title>
        <authorList>
            <person name="Baek M.-G."/>
            <person name="Yi H."/>
        </authorList>
    </citation>
    <scope>NUCLEOTIDE SEQUENCE [LARGE SCALE GENOMIC DNA]</scope>
    <source>
        <strain evidence="16 18">CIP 81.93</strain>
    </source>
</reference>
<evidence type="ECO:0000313" key="17">
    <source>
        <dbReference type="Proteomes" id="UP000031390"/>
    </source>
</evidence>
<organism evidence="15 17">
    <name type="scientific">Morococcus cerebrosus</name>
    <dbReference type="NCBI Taxonomy" id="1056807"/>
    <lineage>
        <taxon>Bacteria</taxon>
        <taxon>Pseudomonadati</taxon>
        <taxon>Pseudomonadota</taxon>
        <taxon>Betaproteobacteria</taxon>
        <taxon>Neisseriales</taxon>
        <taxon>Neisseriaceae</taxon>
        <taxon>Morococcus</taxon>
    </lineage>
</organism>
<name>A0A0C1EIK2_9NEIS</name>
<dbReference type="GO" id="GO:0015344">
    <property type="term" value="F:siderophore uptake transmembrane transporter activity"/>
    <property type="evidence" value="ECO:0007669"/>
    <property type="project" value="TreeGrafter"/>
</dbReference>
<feature type="signal peptide" evidence="12">
    <location>
        <begin position="1"/>
        <end position="20"/>
    </location>
</feature>
<evidence type="ECO:0000256" key="3">
    <source>
        <dbReference type="ARBA" id="ARBA00022448"/>
    </source>
</evidence>
<evidence type="ECO:0000256" key="9">
    <source>
        <dbReference type="ARBA" id="ARBA00023237"/>
    </source>
</evidence>
<keyword evidence="7 10" id="KW-0472">Membrane</keyword>
<dbReference type="Pfam" id="PF07715">
    <property type="entry name" value="Plug"/>
    <property type="match status" value="1"/>
</dbReference>
<dbReference type="SUPFAM" id="SSF56935">
    <property type="entry name" value="Porins"/>
    <property type="match status" value="1"/>
</dbReference>
<keyword evidence="18" id="KW-1185">Reference proteome</keyword>
<evidence type="ECO:0000259" key="14">
    <source>
        <dbReference type="Pfam" id="PF07715"/>
    </source>
</evidence>
<dbReference type="PANTHER" id="PTHR32552:SF74">
    <property type="entry name" value="HYDROXAMATE SIDEROPHORE RECEPTOR FHUE"/>
    <property type="match status" value="1"/>
</dbReference>
<evidence type="ECO:0000256" key="10">
    <source>
        <dbReference type="PROSITE-ProRule" id="PRU01360"/>
    </source>
</evidence>